<dbReference type="Gene3D" id="3.40.50.1820">
    <property type="entry name" value="alpha/beta hydrolase"/>
    <property type="match status" value="1"/>
</dbReference>
<dbReference type="AlphaFoldDB" id="A0AB34IM66"/>
<comment type="similarity">
    <text evidence="1">Belongs to the TMEM53 family.</text>
</comment>
<dbReference type="Pfam" id="PF05705">
    <property type="entry name" value="DUF829"/>
    <property type="match status" value="1"/>
</dbReference>
<keyword evidence="4" id="KW-0472">Membrane</keyword>
<keyword evidence="5" id="KW-0539">Nucleus</keyword>
<dbReference type="InterPro" id="IPR008547">
    <property type="entry name" value="DUF829_TMEM53"/>
</dbReference>
<protein>
    <recommendedName>
        <fullName evidence="9">Transmembrane protein 53</fullName>
    </recommendedName>
</protein>
<evidence type="ECO:0000256" key="1">
    <source>
        <dbReference type="ARBA" id="ARBA00007387"/>
    </source>
</evidence>
<proteinExistence type="inferred from homology"/>
<dbReference type="InterPro" id="IPR029058">
    <property type="entry name" value="AB_hydrolase_fold"/>
</dbReference>
<evidence type="ECO:0000313" key="7">
    <source>
        <dbReference type="EMBL" id="KAL1503137.1"/>
    </source>
</evidence>
<evidence type="ECO:0000256" key="6">
    <source>
        <dbReference type="ARBA" id="ARBA00034303"/>
    </source>
</evidence>
<evidence type="ECO:0000313" key="8">
    <source>
        <dbReference type="Proteomes" id="UP001515480"/>
    </source>
</evidence>
<dbReference type="GO" id="GO:0005640">
    <property type="term" value="C:nuclear outer membrane"/>
    <property type="evidence" value="ECO:0007669"/>
    <property type="project" value="UniProtKB-SubCell"/>
</dbReference>
<comment type="subcellular location">
    <subcellularLocation>
        <location evidence="6">Nucleus outer membrane</location>
        <topology evidence="6">Single-pass membrane protein</topology>
    </subcellularLocation>
</comment>
<gene>
    <name evidence="7" type="ORF">AB1Y20_011199</name>
</gene>
<reference evidence="7 8" key="1">
    <citation type="journal article" date="2024" name="Science">
        <title>Giant polyketide synthase enzymes in the biosynthesis of giant marine polyether toxins.</title>
        <authorList>
            <person name="Fallon T.R."/>
            <person name="Shende V.V."/>
            <person name="Wierzbicki I.H."/>
            <person name="Pendleton A.L."/>
            <person name="Watervoot N.F."/>
            <person name="Auber R.P."/>
            <person name="Gonzalez D.J."/>
            <person name="Wisecaver J.H."/>
            <person name="Moore B.S."/>
        </authorList>
    </citation>
    <scope>NUCLEOTIDE SEQUENCE [LARGE SCALE GENOMIC DNA]</scope>
    <source>
        <strain evidence="7 8">12B1</strain>
    </source>
</reference>
<sequence>MSLVTSGPSASRRTALLLGWTGGSMRHLRKYEALWHGFGFQTVAATSTFDMTFMPERCSAIRSVARQLMASVDSGRRPPSVVVPHVFSNGGALLMLTMLHEARRRRTLFDAAVFDSAPSAGADMQPIVAPYVVASSGLPAAERWRLLARLVPYSLLAQLAVPLVGVARPLGAIDELRDVRLNPPRPEVYIFSDEDALVPSARVESFAAHRAECGAAVELVRLKDSGHVAHFPAHPDKYTSAIEKLLARLETPH</sequence>
<dbReference type="PANTHER" id="PTHR12265">
    <property type="entry name" value="TRANSMEMBRANE PROTEIN 53"/>
    <property type="match status" value="1"/>
</dbReference>
<evidence type="ECO:0000256" key="4">
    <source>
        <dbReference type="ARBA" id="ARBA00023136"/>
    </source>
</evidence>
<organism evidence="7 8">
    <name type="scientific">Prymnesium parvum</name>
    <name type="common">Toxic golden alga</name>
    <dbReference type="NCBI Taxonomy" id="97485"/>
    <lineage>
        <taxon>Eukaryota</taxon>
        <taxon>Haptista</taxon>
        <taxon>Haptophyta</taxon>
        <taxon>Prymnesiophyceae</taxon>
        <taxon>Prymnesiales</taxon>
        <taxon>Prymnesiaceae</taxon>
        <taxon>Prymnesium</taxon>
    </lineage>
</organism>
<evidence type="ECO:0000256" key="5">
    <source>
        <dbReference type="ARBA" id="ARBA00023242"/>
    </source>
</evidence>
<dbReference type="PANTHER" id="PTHR12265:SF30">
    <property type="entry name" value="TRANSMEMBRANE PROTEIN 53"/>
    <property type="match status" value="1"/>
</dbReference>
<keyword evidence="8" id="KW-1185">Reference proteome</keyword>
<evidence type="ECO:0008006" key="9">
    <source>
        <dbReference type="Google" id="ProtNLM"/>
    </source>
</evidence>
<dbReference type="Proteomes" id="UP001515480">
    <property type="component" value="Unassembled WGS sequence"/>
</dbReference>
<evidence type="ECO:0000256" key="2">
    <source>
        <dbReference type="ARBA" id="ARBA00022692"/>
    </source>
</evidence>
<keyword evidence="3" id="KW-1133">Transmembrane helix</keyword>
<accession>A0AB34IM66</accession>
<name>A0AB34IM66_PRYPA</name>
<evidence type="ECO:0000256" key="3">
    <source>
        <dbReference type="ARBA" id="ARBA00022989"/>
    </source>
</evidence>
<dbReference type="SUPFAM" id="SSF53474">
    <property type="entry name" value="alpha/beta-Hydrolases"/>
    <property type="match status" value="1"/>
</dbReference>
<dbReference type="EMBL" id="JBGBPQ010000022">
    <property type="protein sequence ID" value="KAL1503137.1"/>
    <property type="molecule type" value="Genomic_DNA"/>
</dbReference>
<comment type="caution">
    <text evidence="7">The sequence shown here is derived from an EMBL/GenBank/DDBJ whole genome shotgun (WGS) entry which is preliminary data.</text>
</comment>
<keyword evidence="2" id="KW-0812">Transmembrane</keyword>